<name>A0ABP9KJK2_9NOCA</name>
<dbReference type="InterPro" id="IPR005531">
    <property type="entry name" value="Asp23"/>
</dbReference>
<evidence type="ECO:0000313" key="2">
    <source>
        <dbReference type="EMBL" id="GAA5060112.1"/>
    </source>
</evidence>
<gene>
    <name evidence="2" type="ORF">GCM10023318_41190</name>
</gene>
<evidence type="ECO:0000313" key="3">
    <source>
        <dbReference type="Proteomes" id="UP001500603"/>
    </source>
</evidence>
<dbReference type="Proteomes" id="UP001500603">
    <property type="component" value="Unassembled WGS sequence"/>
</dbReference>
<reference evidence="3" key="1">
    <citation type="journal article" date="2019" name="Int. J. Syst. Evol. Microbiol.">
        <title>The Global Catalogue of Microorganisms (GCM) 10K type strain sequencing project: providing services to taxonomists for standard genome sequencing and annotation.</title>
        <authorList>
            <consortium name="The Broad Institute Genomics Platform"/>
            <consortium name="The Broad Institute Genome Sequencing Center for Infectious Disease"/>
            <person name="Wu L."/>
            <person name="Ma J."/>
        </authorList>
    </citation>
    <scope>NUCLEOTIDE SEQUENCE [LARGE SCALE GENOMIC DNA]</scope>
    <source>
        <strain evidence="3">JCM 18298</strain>
    </source>
</reference>
<organism evidence="2 3">
    <name type="scientific">Nocardia callitridis</name>
    <dbReference type="NCBI Taxonomy" id="648753"/>
    <lineage>
        <taxon>Bacteria</taxon>
        <taxon>Bacillati</taxon>
        <taxon>Actinomycetota</taxon>
        <taxon>Actinomycetes</taxon>
        <taxon>Mycobacteriales</taxon>
        <taxon>Nocardiaceae</taxon>
        <taxon>Nocardia</taxon>
    </lineage>
</organism>
<comment type="caution">
    <text evidence="2">The sequence shown here is derived from an EMBL/GenBank/DDBJ whole genome shotgun (WGS) entry which is preliminary data.</text>
</comment>
<protein>
    <submittedName>
        <fullName evidence="2">Asp23/Gls24 family envelope stress response protein</fullName>
    </submittedName>
</protein>
<keyword evidence="3" id="KW-1185">Reference proteome</keyword>
<evidence type="ECO:0000256" key="1">
    <source>
        <dbReference type="ARBA" id="ARBA00005721"/>
    </source>
</evidence>
<sequence>MTTAGSMSEIVIGPAVVAAVAARAAATTPGVQRLEPGVRGLVSTLMRAGKQRVTNSESASSDGVRVRSTLAGVLSVQVDVVISGERRAAEIGAAVQREVVRAVREQTGEVVDEVSVSILDIEPESR</sequence>
<dbReference type="RefSeq" id="WP_345497194.1">
    <property type="nucleotide sequence ID" value="NZ_BAABJM010000004.1"/>
</dbReference>
<dbReference type="Pfam" id="PF03780">
    <property type="entry name" value="Asp23"/>
    <property type="match status" value="1"/>
</dbReference>
<dbReference type="EMBL" id="BAABJM010000004">
    <property type="protein sequence ID" value="GAA5060112.1"/>
    <property type="molecule type" value="Genomic_DNA"/>
</dbReference>
<accession>A0ABP9KJK2</accession>
<comment type="similarity">
    <text evidence="1">Belongs to the asp23 family.</text>
</comment>
<proteinExistence type="inferred from homology"/>